<dbReference type="Proteomes" id="UP000292957">
    <property type="component" value="Unassembled WGS sequence"/>
</dbReference>
<feature type="non-terminal residue" evidence="1">
    <location>
        <position position="180"/>
    </location>
</feature>
<dbReference type="AlphaFoldDB" id="A0A4Q9MWL0"/>
<sequence length="180" mass="19986">VYTKELYRHGWGLPLWFPQAGAHEPLIGDVGCLIEGRFETFFNSTRHPNDTVHQPKGVPAEFEPLYSDPSHVSPLAGELTSYVVSSANSKRRADPNNALSKTDLDFTFAGDTGALLVLPADVHREAIMAHGRIIRYIIKHSSSWCTFAHSLDYEFAEEDIVFVSGTTKARTFGMAVFQDS</sequence>
<proteinExistence type="predicted"/>
<organism evidence="1">
    <name type="scientific">Dichomitus squalens</name>
    <dbReference type="NCBI Taxonomy" id="114155"/>
    <lineage>
        <taxon>Eukaryota</taxon>
        <taxon>Fungi</taxon>
        <taxon>Dikarya</taxon>
        <taxon>Basidiomycota</taxon>
        <taxon>Agaricomycotina</taxon>
        <taxon>Agaricomycetes</taxon>
        <taxon>Polyporales</taxon>
        <taxon>Polyporaceae</taxon>
        <taxon>Dichomitus</taxon>
    </lineage>
</organism>
<reference evidence="1" key="1">
    <citation type="submission" date="2019-01" db="EMBL/GenBank/DDBJ databases">
        <title>Draft genome sequences of three monokaryotic isolates of the white-rot basidiomycete fungus Dichomitus squalens.</title>
        <authorList>
            <consortium name="DOE Joint Genome Institute"/>
            <person name="Lopez S.C."/>
            <person name="Andreopoulos B."/>
            <person name="Pangilinan J."/>
            <person name="Lipzen A."/>
            <person name="Riley R."/>
            <person name="Ahrendt S."/>
            <person name="Ng V."/>
            <person name="Barry K."/>
            <person name="Daum C."/>
            <person name="Grigoriev I.V."/>
            <person name="Hilden K.S."/>
            <person name="Makela M.R."/>
            <person name="de Vries R.P."/>
        </authorList>
    </citation>
    <scope>NUCLEOTIDE SEQUENCE [LARGE SCALE GENOMIC DNA]</scope>
    <source>
        <strain evidence="1">OM18370.1</strain>
    </source>
</reference>
<feature type="non-terminal residue" evidence="1">
    <location>
        <position position="1"/>
    </location>
</feature>
<evidence type="ECO:0000313" key="1">
    <source>
        <dbReference type="EMBL" id="TBU30891.1"/>
    </source>
</evidence>
<accession>A0A4Q9MWL0</accession>
<gene>
    <name evidence="1" type="ORF">BD311DRAFT_612376</name>
</gene>
<dbReference type="OrthoDB" id="3222453at2759"/>
<protein>
    <submittedName>
        <fullName evidence="1">Uncharacterized protein</fullName>
    </submittedName>
</protein>
<name>A0A4Q9MWL0_9APHY</name>
<dbReference type="EMBL" id="ML143403">
    <property type="protein sequence ID" value="TBU30891.1"/>
    <property type="molecule type" value="Genomic_DNA"/>
</dbReference>